<dbReference type="Pfam" id="PF01119">
    <property type="entry name" value="DNA_mis_repair"/>
    <property type="match status" value="1"/>
</dbReference>
<evidence type="ECO:0000259" key="7">
    <source>
        <dbReference type="SMART" id="SM01340"/>
    </source>
</evidence>
<evidence type="ECO:0000256" key="2">
    <source>
        <dbReference type="ARBA" id="ARBA00022763"/>
    </source>
</evidence>
<dbReference type="GO" id="GO:0140664">
    <property type="term" value="F:ATP-dependent DNA damage sensor activity"/>
    <property type="evidence" value="ECO:0007669"/>
    <property type="project" value="InterPro"/>
</dbReference>
<dbReference type="SMART" id="SM00853">
    <property type="entry name" value="MutL_C"/>
    <property type="match status" value="1"/>
</dbReference>
<feature type="compositionally biased region" description="Polar residues" evidence="5">
    <location>
        <begin position="342"/>
        <end position="357"/>
    </location>
</feature>
<comment type="similarity">
    <text evidence="1 4">Belongs to the DNA mismatch repair MutL/HexB family.</text>
</comment>
<dbReference type="InterPro" id="IPR037198">
    <property type="entry name" value="MutL_C_sf"/>
</dbReference>
<dbReference type="GO" id="GO:0032300">
    <property type="term" value="C:mismatch repair complex"/>
    <property type="evidence" value="ECO:0007669"/>
    <property type="project" value="InterPro"/>
</dbReference>
<accession>A0A136LXX9</accession>
<comment type="function">
    <text evidence="4">This protein is involved in the repair of mismatches in DNA. It is required for dam-dependent methyl-directed DNA mismatch repair. May act as a 'molecular matchmaker', a protein that promotes the formation of a stable complex between two or more DNA-binding proteins in an ATP-dependent manner without itself being part of a final effector complex.</text>
</comment>
<feature type="domain" description="MutL C-terminal dimerisation" evidence="6">
    <location>
        <begin position="399"/>
        <end position="543"/>
    </location>
</feature>
<dbReference type="SUPFAM" id="SSF54211">
    <property type="entry name" value="Ribosomal protein S5 domain 2-like"/>
    <property type="match status" value="1"/>
</dbReference>
<dbReference type="InterPro" id="IPR002099">
    <property type="entry name" value="MutL/Mlh/PMS"/>
</dbReference>
<organism evidence="8 9">
    <name type="scientific">candidate division WS6 bacterium OLB20</name>
    <dbReference type="NCBI Taxonomy" id="1617426"/>
    <lineage>
        <taxon>Bacteria</taxon>
        <taxon>Candidatus Dojkabacteria</taxon>
    </lineage>
</organism>
<dbReference type="PATRIC" id="fig|1617426.3.peg.519"/>
<dbReference type="CDD" id="cd00782">
    <property type="entry name" value="MutL_Trans"/>
    <property type="match status" value="1"/>
</dbReference>
<dbReference type="Proteomes" id="UP000070457">
    <property type="component" value="Unassembled WGS sequence"/>
</dbReference>
<dbReference type="GO" id="GO:0006298">
    <property type="term" value="P:mismatch repair"/>
    <property type="evidence" value="ECO:0007669"/>
    <property type="project" value="UniProtKB-UniRule"/>
</dbReference>
<dbReference type="InterPro" id="IPR038973">
    <property type="entry name" value="MutL/Mlh/Pms-like"/>
</dbReference>
<dbReference type="FunFam" id="3.30.565.10:FF:000003">
    <property type="entry name" value="DNA mismatch repair endonuclease MutL"/>
    <property type="match status" value="1"/>
</dbReference>
<evidence type="ECO:0000256" key="5">
    <source>
        <dbReference type="SAM" id="MobiDB-lite"/>
    </source>
</evidence>
<dbReference type="GO" id="GO:0030983">
    <property type="term" value="F:mismatched DNA binding"/>
    <property type="evidence" value="ECO:0007669"/>
    <property type="project" value="InterPro"/>
</dbReference>
<dbReference type="InterPro" id="IPR036890">
    <property type="entry name" value="HATPase_C_sf"/>
</dbReference>
<dbReference type="PANTHER" id="PTHR10073">
    <property type="entry name" value="DNA MISMATCH REPAIR PROTEIN MLH, PMS, MUTL"/>
    <property type="match status" value="1"/>
</dbReference>
<dbReference type="SUPFAM" id="SSF55874">
    <property type="entry name" value="ATPase domain of HSP90 chaperone/DNA topoisomerase II/histidine kinase"/>
    <property type="match status" value="1"/>
</dbReference>
<dbReference type="NCBIfam" id="TIGR00585">
    <property type="entry name" value="mutl"/>
    <property type="match status" value="1"/>
</dbReference>
<dbReference type="InterPro" id="IPR020667">
    <property type="entry name" value="DNA_mismatch_repair_MutL"/>
</dbReference>
<dbReference type="InterPro" id="IPR042121">
    <property type="entry name" value="MutL_C_regsub"/>
</dbReference>
<dbReference type="InterPro" id="IPR013507">
    <property type="entry name" value="DNA_mismatch_S5_2-like"/>
</dbReference>
<dbReference type="CDD" id="cd16926">
    <property type="entry name" value="HATPase_MutL-MLH-PMS-like"/>
    <property type="match status" value="1"/>
</dbReference>
<dbReference type="GO" id="GO:0005524">
    <property type="term" value="F:ATP binding"/>
    <property type="evidence" value="ECO:0007669"/>
    <property type="project" value="InterPro"/>
</dbReference>
<evidence type="ECO:0000259" key="6">
    <source>
        <dbReference type="SMART" id="SM00853"/>
    </source>
</evidence>
<evidence type="ECO:0000256" key="3">
    <source>
        <dbReference type="ARBA" id="ARBA00023204"/>
    </source>
</evidence>
<dbReference type="HAMAP" id="MF_00149">
    <property type="entry name" value="DNA_mis_repair"/>
    <property type="match status" value="1"/>
</dbReference>
<dbReference type="Gene3D" id="3.30.565.10">
    <property type="entry name" value="Histidine kinase-like ATPase, C-terminal domain"/>
    <property type="match status" value="1"/>
</dbReference>
<dbReference type="InterPro" id="IPR014762">
    <property type="entry name" value="DNA_mismatch_repair_CS"/>
</dbReference>
<reference evidence="8 9" key="1">
    <citation type="submission" date="2015-02" db="EMBL/GenBank/DDBJ databases">
        <title>Improved understanding of the partial-nitritation anammox process through 23 genomes representing the majority of the microbial community.</title>
        <authorList>
            <person name="Speth D.R."/>
            <person name="In T Zandt M."/>
            <person name="Guerrero Cruz S."/>
            <person name="Jetten M.S."/>
            <person name="Dutilh B.E."/>
        </authorList>
    </citation>
    <scope>NUCLEOTIDE SEQUENCE [LARGE SCALE GENOMIC DNA]</scope>
    <source>
        <strain evidence="8">OLB20</strain>
    </source>
</reference>
<dbReference type="PANTHER" id="PTHR10073:SF12">
    <property type="entry name" value="DNA MISMATCH REPAIR PROTEIN MLH1"/>
    <property type="match status" value="1"/>
</dbReference>
<dbReference type="Gene3D" id="3.30.1540.20">
    <property type="entry name" value="MutL, C-terminal domain, dimerisation subdomain"/>
    <property type="match status" value="1"/>
</dbReference>
<dbReference type="STRING" id="1617426.TR69_WS6001000522"/>
<keyword evidence="2 4" id="KW-0227">DNA damage</keyword>
<dbReference type="Gene3D" id="3.30.230.10">
    <property type="match status" value="1"/>
</dbReference>
<evidence type="ECO:0000256" key="1">
    <source>
        <dbReference type="ARBA" id="ARBA00006082"/>
    </source>
</evidence>
<keyword evidence="3 4" id="KW-0234">DNA repair</keyword>
<dbReference type="InterPro" id="IPR020568">
    <property type="entry name" value="Ribosomal_Su5_D2-typ_SF"/>
</dbReference>
<dbReference type="InterPro" id="IPR042120">
    <property type="entry name" value="MutL_C_dimsub"/>
</dbReference>
<sequence length="587" mass="64527">MAIRILPKDVINKIAAGEVIERPASVIKEAIENSIDAGATRIDISIEAGGMQLIEIRDNGSGMNEQDAALAFVQHATSKLATQSDLEEILTLGFRGEALASIASVADNRLHTFDGTTGPVIVTAKDSEVEVNPGQARSQGTTLTVRNIFGSIPARKKFLRSENTEYRHIHDTVTAAALAHPAIGFSLQRDGREALSVQQGQTPAERLGSLFSNIDPAKMLPIHYDGPGISVSGFVSHPELTGRRSGVEYTFLNRRTIRDKLISKAVRDGFQTSIPGDHKPQFVVFIDIDPAQVDVNVHPRKSEVRFTEPGRIFTAVRTAVAGSLENALQNQFRSRLAEDRSPQTSSWRPQTQDSAQVQPVAAAPRSFSASIYSQTQHPRYEGPALTLLDSTKDYQPFEAVQVLRTYIVFERAGSMLVVDQHAADERVKFEQISRQLADETPETQSLLLPLELDLGSTEKAILAEHIERIQTFGFQISEDAGGQYLLYEVPALLREGTGEAVIKEIISGIAESDGEGDTAFHAAREHSIATMACHGSIRAGRKLQPQEMQKLLTDLFACELPYSCPHGRPIIREYTQAELEKEFMRRV</sequence>
<dbReference type="InterPro" id="IPR014721">
    <property type="entry name" value="Ribsml_uS5_D2-typ_fold_subgr"/>
</dbReference>
<dbReference type="SMART" id="SM01340">
    <property type="entry name" value="DNA_mis_repair"/>
    <property type="match status" value="1"/>
</dbReference>
<dbReference type="InterPro" id="IPR014790">
    <property type="entry name" value="MutL_C"/>
</dbReference>
<gene>
    <name evidence="4 8" type="primary">mutL</name>
    <name evidence="8" type="ORF">TR69_WS6001000522</name>
</gene>
<evidence type="ECO:0000313" key="8">
    <source>
        <dbReference type="EMBL" id="KXK26518.1"/>
    </source>
</evidence>
<dbReference type="Pfam" id="PF08676">
    <property type="entry name" value="MutL_C"/>
    <property type="match status" value="1"/>
</dbReference>
<protein>
    <recommendedName>
        <fullName evidence="4">DNA mismatch repair protein MutL</fullName>
    </recommendedName>
</protein>
<evidence type="ECO:0000256" key="4">
    <source>
        <dbReference type="HAMAP-Rule" id="MF_00149"/>
    </source>
</evidence>
<dbReference type="SUPFAM" id="SSF118116">
    <property type="entry name" value="DNA mismatch repair protein MutL"/>
    <property type="match status" value="1"/>
</dbReference>
<proteinExistence type="inferred from homology"/>
<dbReference type="AlphaFoldDB" id="A0A136LXX9"/>
<evidence type="ECO:0000313" key="9">
    <source>
        <dbReference type="Proteomes" id="UP000070457"/>
    </source>
</evidence>
<dbReference type="GO" id="GO:0016887">
    <property type="term" value="F:ATP hydrolysis activity"/>
    <property type="evidence" value="ECO:0007669"/>
    <property type="project" value="InterPro"/>
</dbReference>
<feature type="region of interest" description="Disordered" evidence="5">
    <location>
        <begin position="332"/>
        <end position="360"/>
    </location>
</feature>
<dbReference type="Pfam" id="PF13589">
    <property type="entry name" value="HATPase_c_3"/>
    <property type="match status" value="1"/>
</dbReference>
<feature type="domain" description="DNA mismatch repair protein S5" evidence="7">
    <location>
        <begin position="207"/>
        <end position="325"/>
    </location>
</feature>
<dbReference type="EMBL" id="JYNZ01000003">
    <property type="protein sequence ID" value="KXK26518.1"/>
    <property type="molecule type" value="Genomic_DNA"/>
</dbReference>
<name>A0A136LXX9_9BACT</name>
<comment type="caution">
    <text evidence="8">The sequence shown here is derived from an EMBL/GenBank/DDBJ whole genome shotgun (WGS) entry which is preliminary data.</text>
</comment>
<dbReference type="Gene3D" id="3.30.1370.100">
    <property type="entry name" value="MutL, C-terminal domain, regulatory subdomain"/>
    <property type="match status" value="1"/>
</dbReference>
<dbReference type="PROSITE" id="PS00058">
    <property type="entry name" value="DNA_MISMATCH_REPAIR_1"/>
    <property type="match status" value="1"/>
</dbReference>